<dbReference type="AlphaFoldDB" id="A0A921YMH0"/>
<dbReference type="Proteomes" id="UP000791440">
    <property type="component" value="Unassembled WGS sequence"/>
</dbReference>
<accession>A0A921YMH0</accession>
<proteinExistence type="predicted"/>
<organism evidence="1 2">
    <name type="scientific">Manduca sexta</name>
    <name type="common">Tobacco hawkmoth</name>
    <name type="synonym">Tobacco hornworm</name>
    <dbReference type="NCBI Taxonomy" id="7130"/>
    <lineage>
        <taxon>Eukaryota</taxon>
        <taxon>Metazoa</taxon>
        <taxon>Ecdysozoa</taxon>
        <taxon>Arthropoda</taxon>
        <taxon>Hexapoda</taxon>
        <taxon>Insecta</taxon>
        <taxon>Pterygota</taxon>
        <taxon>Neoptera</taxon>
        <taxon>Endopterygota</taxon>
        <taxon>Lepidoptera</taxon>
        <taxon>Glossata</taxon>
        <taxon>Ditrysia</taxon>
        <taxon>Bombycoidea</taxon>
        <taxon>Sphingidae</taxon>
        <taxon>Sphinginae</taxon>
        <taxon>Sphingini</taxon>
        <taxon>Manduca</taxon>
    </lineage>
</organism>
<gene>
    <name evidence="1" type="ORF">O3G_MSEX001984</name>
</gene>
<dbReference type="EMBL" id="JH668288">
    <property type="protein sequence ID" value="KAG6441805.1"/>
    <property type="molecule type" value="Genomic_DNA"/>
</dbReference>
<reference evidence="1" key="1">
    <citation type="journal article" date="2016" name="Insect Biochem. Mol. Biol.">
        <title>Multifaceted biological insights from a draft genome sequence of the tobacco hornworm moth, Manduca sexta.</title>
        <authorList>
            <person name="Kanost M.R."/>
            <person name="Arrese E.L."/>
            <person name="Cao X."/>
            <person name="Chen Y.R."/>
            <person name="Chellapilla S."/>
            <person name="Goldsmith M.R."/>
            <person name="Grosse-Wilde E."/>
            <person name="Heckel D.G."/>
            <person name="Herndon N."/>
            <person name="Jiang H."/>
            <person name="Papanicolaou A."/>
            <person name="Qu J."/>
            <person name="Soulages J.L."/>
            <person name="Vogel H."/>
            <person name="Walters J."/>
            <person name="Waterhouse R.M."/>
            <person name="Ahn S.J."/>
            <person name="Almeida F.C."/>
            <person name="An C."/>
            <person name="Aqrawi P."/>
            <person name="Bretschneider A."/>
            <person name="Bryant W.B."/>
            <person name="Bucks S."/>
            <person name="Chao H."/>
            <person name="Chevignon G."/>
            <person name="Christen J.M."/>
            <person name="Clarke D.F."/>
            <person name="Dittmer N.T."/>
            <person name="Ferguson L.C.F."/>
            <person name="Garavelou S."/>
            <person name="Gordon K.H.J."/>
            <person name="Gunaratna R.T."/>
            <person name="Han Y."/>
            <person name="Hauser F."/>
            <person name="He Y."/>
            <person name="Heidel-Fischer H."/>
            <person name="Hirsh A."/>
            <person name="Hu Y."/>
            <person name="Jiang H."/>
            <person name="Kalra D."/>
            <person name="Klinner C."/>
            <person name="Konig C."/>
            <person name="Kovar C."/>
            <person name="Kroll A.R."/>
            <person name="Kuwar S.S."/>
            <person name="Lee S.L."/>
            <person name="Lehman R."/>
            <person name="Li K."/>
            <person name="Li Z."/>
            <person name="Liang H."/>
            <person name="Lovelace S."/>
            <person name="Lu Z."/>
            <person name="Mansfield J.H."/>
            <person name="McCulloch K.J."/>
            <person name="Mathew T."/>
            <person name="Morton B."/>
            <person name="Muzny D.M."/>
            <person name="Neunemann D."/>
            <person name="Ongeri F."/>
            <person name="Pauchet Y."/>
            <person name="Pu L.L."/>
            <person name="Pyrousis I."/>
            <person name="Rao X.J."/>
            <person name="Redding A."/>
            <person name="Roesel C."/>
            <person name="Sanchez-Gracia A."/>
            <person name="Schaack S."/>
            <person name="Shukla A."/>
            <person name="Tetreau G."/>
            <person name="Wang Y."/>
            <person name="Xiong G.H."/>
            <person name="Traut W."/>
            <person name="Walsh T.K."/>
            <person name="Worley K.C."/>
            <person name="Wu D."/>
            <person name="Wu W."/>
            <person name="Wu Y.Q."/>
            <person name="Zhang X."/>
            <person name="Zou Z."/>
            <person name="Zucker H."/>
            <person name="Briscoe A.D."/>
            <person name="Burmester T."/>
            <person name="Clem R.J."/>
            <person name="Feyereisen R."/>
            <person name="Grimmelikhuijzen C.J.P."/>
            <person name="Hamodrakas S.J."/>
            <person name="Hansson B.S."/>
            <person name="Huguet E."/>
            <person name="Jermiin L.S."/>
            <person name="Lan Q."/>
            <person name="Lehman H.K."/>
            <person name="Lorenzen M."/>
            <person name="Merzendorfer H."/>
            <person name="Michalopoulos I."/>
            <person name="Morton D.B."/>
            <person name="Muthukrishnan S."/>
            <person name="Oakeshott J.G."/>
            <person name="Palmer W."/>
            <person name="Park Y."/>
            <person name="Passarelli A.L."/>
            <person name="Rozas J."/>
            <person name="Schwartz L.M."/>
            <person name="Smith W."/>
            <person name="Southgate A."/>
            <person name="Vilcinskas A."/>
            <person name="Vogt R."/>
            <person name="Wang P."/>
            <person name="Werren J."/>
            <person name="Yu X.Q."/>
            <person name="Zhou J.J."/>
            <person name="Brown S.J."/>
            <person name="Scherer S.E."/>
            <person name="Richards S."/>
            <person name="Blissard G.W."/>
        </authorList>
    </citation>
    <scope>NUCLEOTIDE SEQUENCE</scope>
</reference>
<reference evidence="1" key="2">
    <citation type="submission" date="2020-12" db="EMBL/GenBank/DDBJ databases">
        <authorList>
            <person name="Kanost M."/>
        </authorList>
    </citation>
    <scope>NUCLEOTIDE SEQUENCE</scope>
</reference>
<sequence length="62" mass="7309">MQSLKVSKSIYTISLGLQRTDLRSLGKPRVNSHRLFHLFIHGFLPKVKINHIYLNYITFVMH</sequence>
<evidence type="ECO:0000313" key="1">
    <source>
        <dbReference type="EMBL" id="KAG6441805.1"/>
    </source>
</evidence>
<protein>
    <submittedName>
        <fullName evidence="1">Uncharacterized protein</fullName>
    </submittedName>
</protein>
<keyword evidence="2" id="KW-1185">Reference proteome</keyword>
<evidence type="ECO:0000313" key="2">
    <source>
        <dbReference type="Proteomes" id="UP000791440"/>
    </source>
</evidence>
<name>A0A921YMH0_MANSE</name>
<comment type="caution">
    <text evidence="1">The sequence shown here is derived from an EMBL/GenBank/DDBJ whole genome shotgun (WGS) entry which is preliminary data.</text>
</comment>